<evidence type="ECO:0000313" key="2">
    <source>
        <dbReference type="Proteomes" id="UP000887229"/>
    </source>
</evidence>
<name>A0A9P7ZDA4_9HYPO</name>
<dbReference type="OrthoDB" id="538223at2759"/>
<keyword evidence="2" id="KW-1185">Reference proteome</keyword>
<organism evidence="1 2">
    <name type="scientific">Emericellopsis atlantica</name>
    <dbReference type="NCBI Taxonomy" id="2614577"/>
    <lineage>
        <taxon>Eukaryota</taxon>
        <taxon>Fungi</taxon>
        <taxon>Dikarya</taxon>
        <taxon>Ascomycota</taxon>
        <taxon>Pezizomycotina</taxon>
        <taxon>Sordariomycetes</taxon>
        <taxon>Hypocreomycetidae</taxon>
        <taxon>Hypocreales</taxon>
        <taxon>Bionectriaceae</taxon>
        <taxon>Emericellopsis</taxon>
    </lineage>
</organism>
<evidence type="ECO:0000313" key="1">
    <source>
        <dbReference type="EMBL" id="KAG9249572.1"/>
    </source>
</evidence>
<accession>A0A9P7ZDA4</accession>
<dbReference type="RefSeq" id="XP_046113496.1">
    <property type="nucleotide sequence ID" value="XM_046261790.1"/>
</dbReference>
<dbReference type="AlphaFoldDB" id="A0A9P7ZDA4"/>
<comment type="caution">
    <text evidence="1">The sequence shown here is derived from an EMBL/GenBank/DDBJ whole genome shotgun (WGS) entry which is preliminary data.</text>
</comment>
<reference evidence="1" key="1">
    <citation type="journal article" date="2021" name="IMA Fungus">
        <title>Genomic characterization of three marine fungi, including Emericellopsis atlantica sp. nov. with signatures of a generalist lifestyle and marine biomass degradation.</title>
        <authorList>
            <person name="Hagestad O.C."/>
            <person name="Hou L."/>
            <person name="Andersen J.H."/>
            <person name="Hansen E.H."/>
            <person name="Altermark B."/>
            <person name="Li C."/>
            <person name="Kuhnert E."/>
            <person name="Cox R.J."/>
            <person name="Crous P.W."/>
            <person name="Spatafora J.W."/>
            <person name="Lail K."/>
            <person name="Amirebrahimi M."/>
            <person name="Lipzen A."/>
            <person name="Pangilinan J."/>
            <person name="Andreopoulos W."/>
            <person name="Hayes R.D."/>
            <person name="Ng V."/>
            <person name="Grigoriev I.V."/>
            <person name="Jackson S.A."/>
            <person name="Sutton T.D.S."/>
            <person name="Dobson A.D.W."/>
            <person name="Rama T."/>
        </authorList>
    </citation>
    <scope>NUCLEOTIDE SEQUENCE</scope>
    <source>
        <strain evidence="1">TS7</strain>
    </source>
</reference>
<dbReference type="GeneID" id="70292693"/>
<proteinExistence type="predicted"/>
<feature type="non-terminal residue" evidence="1">
    <location>
        <position position="1"/>
    </location>
</feature>
<dbReference type="Proteomes" id="UP000887229">
    <property type="component" value="Unassembled WGS sequence"/>
</dbReference>
<sequence length="56" mass="6549">VLYWKDSKCLIRYGGNVDRFLTRYLLQWLKALSIIGRISESVSIISDLLGYLYTSF</sequence>
<protein>
    <submittedName>
        <fullName evidence="1">Uncharacterized protein</fullName>
    </submittedName>
</protein>
<gene>
    <name evidence="1" type="ORF">F5Z01DRAFT_631456</name>
</gene>
<dbReference type="EMBL" id="MU251301">
    <property type="protein sequence ID" value="KAG9249572.1"/>
    <property type="molecule type" value="Genomic_DNA"/>
</dbReference>